<accession>A0A6J7XQV9</accession>
<dbReference type="AlphaFoldDB" id="A0A6J7XQV9"/>
<keyword evidence="1" id="KW-0812">Transmembrane</keyword>
<reference evidence="2" key="1">
    <citation type="submission" date="2020-05" db="EMBL/GenBank/DDBJ databases">
        <authorList>
            <person name="Chiriac C."/>
            <person name="Salcher M."/>
            <person name="Ghai R."/>
            <person name="Kavagutti S V."/>
        </authorList>
    </citation>
    <scope>NUCLEOTIDE SEQUENCE</scope>
</reference>
<gene>
    <name evidence="2" type="ORF">UFOPK3554_00650</name>
</gene>
<evidence type="ECO:0000313" key="2">
    <source>
        <dbReference type="EMBL" id="CAB5240092.1"/>
    </source>
</evidence>
<sequence length="139" mass="14977">MTRSTPFESHISRKPARYPTGGVTTPASPIIGSTITIAIFFVTAFFMALRSPKGTCLTSLSNGRNGVLFEGCPVSESAPIVLPWNAPWVATIFLRPLRRESLSAASFASAPELQKNILACESLTMDCKALDSSRTLGWL</sequence>
<keyword evidence="1" id="KW-0472">Membrane</keyword>
<proteinExistence type="predicted"/>
<keyword evidence="1" id="KW-1133">Transmembrane helix</keyword>
<evidence type="ECO:0000256" key="1">
    <source>
        <dbReference type="SAM" id="Phobius"/>
    </source>
</evidence>
<feature type="transmembrane region" description="Helical" evidence="1">
    <location>
        <begin position="30"/>
        <end position="49"/>
    </location>
</feature>
<dbReference type="EMBL" id="CAFBSG010000007">
    <property type="protein sequence ID" value="CAB5240092.1"/>
    <property type="molecule type" value="Genomic_DNA"/>
</dbReference>
<name>A0A6J7XQV9_9ZZZZ</name>
<protein>
    <submittedName>
        <fullName evidence="2">Unannotated protein</fullName>
    </submittedName>
</protein>
<organism evidence="2">
    <name type="scientific">freshwater metagenome</name>
    <dbReference type="NCBI Taxonomy" id="449393"/>
    <lineage>
        <taxon>unclassified sequences</taxon>
        <taxon>metagenomes</taxon>
        <taxon>ecological metagenomes</taxon>
    </lineage>
</organism>